<reference evidence="1" key="1">
    <citation type="journal article" date="2021" name="Proc. Natl. Acad. Sci. U.S.A.">
        <title>A Catalog of Tens of Thousands of Viruses from Human Metagenomes Reveals Hidden Associations with Chronic Diseases.</title>
        <authorList>
            <person name="Tisza M.J."/>
            <person name="Buck C.B."/>
        </authorList>
    </citation>
    <scope>NUCLEOTIDE SEQUENCE</scope>
    <source>
        <strain evidence="1">CtBTH15</strain>
    </source>
</reference>
<evidence type="ECO:0000313" key="1">
    <source>
        <dbReference type="EMBL" id="DAF55064.1"/>
    </source>
</evidence>
<sequence>MARAKKKPSFAKQLKEIVNEIPEEQRVFGEKLAAEIEWMAGTLTELKKIVDEQGAVITTTNGNGFEVITENPAQKSYNTMIKNYTAAIKQLTGFLTESAEVPELDEFQQLTGLK</sequence>
<accession>A0A8S5SVW6</accession>
<organism evidence="1">
    <name type="scientific">Myoviridae sp. ctBTH15</name>
    <dbReference type="NCBI Taxonomy" id="2827666"/>
    <lineage>
        <taxon>Viruses</taxon>
        <taxon>Duplodnaviria</taxon>
        <taxon>Heunggongvirae</taxon>
        <taxon>Uroviricota</taxon>
        <taxon>Caudoviricetes</taxon>
    </lineage>
</organism>
<name>A0A8S5SVW6_9CAUD</name>
<proteinExistence type="predicted"/>
<dbReference type="EMBL" id="BK032685">
    <property type="protein sequence ID" value="DAF55064.1"/>
    <property type="molecule type" value="Genomic_DNA"/>
</dbReference>
<protein>
    <submittedName>
        <fullName evidence="1">Uncharacterized protein</fullName>
    </submittedName>
</protein>